<dbReference type="GO" id="GO:0006430">
    <property type="term" value="P:lysyl-tRNA aminoacylation"/>
    <property type="evidence" value="ECO:0007669"/>
    <property type="project" value="TreeGrafter"/>
</dbReference>
<dbReference type="InterPro" id="IPR004364">
    <property type="entry name" value="Aa-tRNA-synt_II"/>
</dbReference>
<sequence length="113" mass="12817">YPAVLCPLARRKKDELKFAERFELFIARMELANAYTELNDPAEQYENFLTQLRGQEESLTKMDRDYITALKYGMPPAGGLGIGIDRLVMVLTGAASIRDVVLFPLLRPTIHTK</sequence>
<reference evidence="5" key="1">
    <citation type="journal article" date="2014" name="Front. Microbiol.">
        <title>High frequency of phylogenetically diverse reductive dehalogenase-homologous genes in deep subseafloor sedimentary metagenomes.</title>
        <authorList>
            <person name="Kawai M."/>
            <person name="Futagami T."/>
            <person name="Toyoda A."/>
            <person name="Takaki Y."/>
            <person name="Nishi S."/>
            <person name="Hori S."/>
            <person name="Arai W."/>
            <person name="Tsubouchi T."/>
            <person name="Morono Y."/>
            <person name="Uchiyama I."/>
            <person name="Ito T."/>
            <person name="Fujiyama A."/>
            <person name="Inagaki F."/>
            <person name="Takami H."/>
        </authorList>
    </citation>
    <scope>NUCLEOTIDE SEQUENCE</scope>
    <source>
        <strain evidence="5">Expedition CK06-06</strain>
    </source>
</reference>
<keyword evidence="1" id="KW-0436">Ligase</keyword>
<dbReference type="GO" id="GO:0005829">
    <property type="term" value="C:cytosol"/>
    <property type="evidence" value="ECO:0007669"/>
    <property type="project" value="TreeGrafter"/>
</dbReference>
<feature type="non-terminal residue" evidence="5">
    <location>
        <position position="1"/>
    </location>
</feature>
<dbReference type="Gene3D" id="3.30.930.10">
    <property type="entry name" value="Bira Bifunctional Protein, Domain 2"/>
    <property type="match status" value="1"/>
</dbReference>
<feature type="domain" description="Aminoacyl-transfer RNA synthetases class-II family profile" evidence="4">
    <location>
        <begin position="1"/>
        <end position="108"/>
    </location>
</feature>
<organism evidence="5">
    <name type="scientific">marine sediment metagenome</name>
    <dbReference type="NCBI Taxonomy" id="412755"/>
    <lineage>
        <taxon>unclassified sequences</taxon>
        <taxon>metagenomes</taxon>
        <taxon>ecological metagenomes</taxon>
    </lineage>
</organism>
<dbReference type="Pfam" id="PF00152">
    <property type="entry name" value="tRNA-synt_2"/>
    <property type="match status" value="1"/>
</dbReference>
<name>X1N7A8_9ZZZZ</name>
<dbReference type="GO" id="GO:0004824">
    <property type="term" value="F:lysine-tRNA ligase activity"/>
    <property type="evidence" value="ECO:0007669"/>
    <property type="project" value="TreeGrafter"/>
</dbReference>
<evidence type="ECO:0000256" key="3">
    <source>
        <dbReference type="ARBA" id="ARBA00022840"/>
    </source>
</evidence>
<accession>X1N7A8</accession>
<evidence type="ECO:0000256" key="2">
    <source>
        <dbReference type="ARBA" id="ARBA00022741"/>
    </source>
</evidence>
<protein>
    <recommendedName>
        <fullName evidence="4">Aminoacyl-transfer RNA synthetases class-II family profile domain-containing protein</fullName>
    </recommendedName>
</protein>
<dbReference type="InterPro" id="IPR006195">
    <property type="entry name" value="aa-tRNA-synth_II"/>
</dbReference>
<evidence type="ECO:0000313" key="5">
    <source>
        <dbReference type="EMBL" id="GAI14499.1"/>
    </source>
</evidence>
<evidence type="ECO:0000259" key="4">
    <source>
        <dbReference type="PROSITE" id="PS50862"/>
    </source>
</evidence>
<dbReference type="SUPFAM" id="SSF55681">
    <property type="entry name" value="Class II aaRS and biotin synthetases"/>
    <property type="match status" value="1"/>
</dbReference>
<dbReference type="GO" id="GO:0000049">
    <property type="term" value="F:tRNA binding"/>
    <property type="evidence" value="ECO:0007669"/>
    <property type="project" value="TreeGrafter"/>
</dbReference>
<proteinExistence type="predicted"/>
<comment type="caution">
    <text evidence="5">The sequence shown here is derived from an EMBL/GenBank/DDBJ whole genome shotgun (WGS) entry which is preliminary data.</text>
</comment>
<dbReference type="InterPro" id="IPR045864">
    <property type="entry name" value="aa-tRNA-synth_II/BPL/LPL"/>
</dbReference>
<dbReference type="PROSITE" id="PS50862">
    <property type="entry name" value="AA_TRNA_LIGASE_II"/>
    <property type="match status" value="1"/>
</dbReference>
<dbReference type="GO" id="GO:0005524">
    <property type="term" value="F:ATP binding"/>
    <property type="evidence" value="ECO:0007669"/>
    <property type="project" value="InterPro"/>
</dbReference>
<dbReference type="PANTHER" id="PTHR42918:SF15">
    <property type="entry name" value="LYSINE--TRNA LIGASE, CHLOROPLASTIC_MITOCHONDRIAL"/>
    <property type="match status" value="1"/>
</dbReference>
<evidence type="ECO:0000256" key="1">
    <source>
        <dbReference type="ARBA" id="ARBA00022598"/>
    </source>
</evidence>
<keyword evidence="2" id="KW-0547">Nucleotide-binding</keyword>
<dbReference type="PANTHER" id="PTHR42918">
    <property type="entry name" value="LYSYL-TRNA SYNTHETASE"/>
    <property type="match status" value="1"/>
</dbReference>
<gene>
    <name evidence="5" type="ORF">S06H3_11229</name>
</gene>
<keyword evidence="3" id="KW-0067">ATP-binding</keyword>
<dbReference type="AlphaFoldDB" id="X1N7A8"/>
<dbReference type="EMBL" id="BARV01005384">
    <property type="protein sequence ID" value="GAI14499.1"/>
    <property type="molecule type" value="Genomic_DNA"/>
</dbReference>